<dbReference type="AlphaFoldDB" id="A8S2A4"/>
<dbReference type="EMBL" id="ABCC02000047">
    <property type="protein sequence ID" value="EDP13451.1"/>
    <property type="molecule type" value="Genomic_DNA"/>
</dbReference>
<reference evidence="1 2" key="1">
    <citation type="submission" date="2007-08" db="EMBL/GenBank/DDBJ databases">
        <authorList>
            <person name="Fulton L."/>
            <person name="Clifton S."/>
            <person name="Fulton B."/>
            <person name="Xu J."/>
            <person name="Minx P."/>
            <person name="Pepin K.H."/>
            <person name="Johnson M."/>
            <person name="Thiruvilangam P."/>
            <person name="Bhonagiri V."/>
            <person name="Nash W.E."/>
            <person name="Mardis E.R."/>
            <person name="Wilson R.K."/>
        </authorList>
    </citation>
    <scope>NUCLEOTIDE SEQUENCE [LARGE SCALE GENOMIC DNA]</scope>
    <source>
        <strain evidence="2">ATCC BAA-613 / DSM 15670 / CCUG 46953 / JCM 12243 / WAL 16351</strain>
    </source>
</reference>
<proteinExistence type="predicted"/>
<sequence length="39" mass="4698">MAFVLFGTEAFFASWKDIQSFSHTRIEIYHEWNGGRRYV</sequence>
<name>A8S2A4_ENTBW</name>
<dbReference type="PaxDb" id="411902-CLOBOL_06016"/>
<dbReference type="Proteomes" id="UP000005396">
    <property type="component" value="Unassembled WGS sequence"/>
</dbReference>
<protein>
    <submittedName>
        <fullName evidence="1">Uncharacterized protein</fullName>
    </submittedName>
</protein>
<reference evidence="1 2" key="2">
    <citation type="submission" date="2007-09" db="EMBL/GenBank/DDBJ databases">
        <title>Draft genome sequence of Clostridium bolteae (ATCC BAA-613).</title>
        <authorList>
            <person name="Sudarsanam P."/>
            <person name="Ley R."/>
            <person name="Guruge J."/>
            <person name="Turnbaugh P.J."/>
            <person name="Mahowald M."/>
            <person name="Liep D."/>
            <person name="Gordon J."/>
        </authorList>
    </citation>
    <scope>NUCLEOTIDE SEQUENCE [LARGE SCALE GENOMIC DNA]</scope>
    <source>
        <strain evidence="2">ATCC BAA-613 / DSM 15670 / CCUG 46953 / JCM 12243 / WAL 16351</strain>
    </source>
</reference>
<dbReference type="HOGENOM" id="CLU_3307296_0_0_9"/>
<comment type="caution">
    <text evidence="1">The sequence shown here is derived from an EMBL/GenBank/DDBJ whole genome shotgun (WGS) entry which is preliminary data.</text>
</comment>
<accession>A8S2A4</accession>
<evidence type="ECO:0000313" key="2">
    <source>
        <dbReference type="Proteomes" id="UP000005396"/>
    </source>
</evidence>
<evidence type="ECO:0000313" key="1">
    <source>
        <dbReference type="EMBL" id="EDP13451.1"/>
    </source>
</evidence>
<gene>
    <name evidence="1" type="ORF">CLOBOL_06016</name>
</gene>
<organism evidence="1 2">
    <name type="scientific">Enterocloster bolteae (strain ATCC BAA-613 / DSM 15670 / CCUG 46953 / JCM 12243 / WAL 16351)</name>
    <name type="common">Clostridium bolteae</name>
    <dbReference type="NCBI Taxonomy" id="411902"/>
    <lineage>
        <taxon>Bacteria</taxon>
        <taxon>Bacillati</taxon>
        <taxon>Bacillota</taxon>
        <taxon>Clostridia</taxon>
        <taxon>Lachnospirales</taxon>
        <taxon>Lachnospiraceae</taxon>
        <taxon>Enterocloster</taxon>
    </lineage>
</organism>